<dbReference type="EMBL" id="AQHZ01000007">
    <property type="protein sequence ID" value="ENO18719.1"/>
    <property type="molecule type" value="Genomic_DNA"/>
</dbReference>
<gene>
    <name evidence="4" type="ORF">HMPREF9004_0389</name>
</gene>
<organism evidence="4 5">
    <name type="scientific">Schaalia cardiffensis F0333</name>
    <dbReference type="NCBI Taxonomy" id="888050"/>
    <lineage>
        <taxon>Bacteria</taxon>
        <taxon>Bacillati</taxon>
        <taxon>Actinomycetota</taxon>
        <taxon>Actinomycetes</taxon>
        <taxon>Actinomycetales</taxon>
        <taxon>Actinomycetaceae</taxon>
        <taxon>Schaalia</taxon>
    </lineage>
</organism>
<sequence>MGVKRSIGYGLAGSSILGVGVAAKRLFALDRQRGAYRRAWESHSLATLKWLSDLDGQGGTTGALEDRDEENAGAKDEENAHAQRPFVYVALGDSSVQGIGASSVEESYPARLASAIETAKGQKVALINISLSGATSESVEMGQIPLMRGLGLLDPGSEPDLVTLTIGGNDVMVPQITPSAYSLAIARILDALKGRVLVSTIPSFAPMSQDARAQDMSELLAEEARAHGAGLVDIRALSQSWSLASYAFHYHAADMFHPNTQAYAAWAQEFYNVLAKDAGLRPLDVASAPQWGIGSHRVAESEA</sequence>
<dbReference type="AlphaFoldDB" id="N6WES1"/>
<keyword evidence="2" id="KW-0812">Transmembrane</keyword>
<dbReference type="Proteomes" id="UP000013015">
    <property type="component" value="Unassembled WGS sequence"/>
</dbReference>
<evidence type="ECO:0000313" key="5">
    <source>
        <dbReference type="Proteomes" id="UP000013015"/>
    </source>
</evidence>
<evidence type="ECO:0000259" key="3">
    <source>
        <dbReference type="Pfam" id="PF13472"/>
    </source>
</evidence>
<keyword evidence="5" id="KW-1185">Reference proteome</keyword>
<feature type="region of interest" description="Disordered" evidence="1">
    <location>
        <begin position="59"/>
        <end position="78"/>
    </location>
</feature>
<comment type="caution">
    <text evidence="4">The sequence shown here is derived from an EMBL/GenBank/DDBJ whole genome shotgun (WGS) entry which is preliminary data.</text>
</comment>
<dbReference type="Gene3D" id="3.40.50.1110">
    <property type="entry name" value="SGNH hydrolase"/>
    <property type="match status" value="1"/>
</dbReference>
<dbReference type="STRING" id="888050.HMPREF9004_0389"/>
<reference evidence="4 5" key="1">
    <citation type="submission" date="2013-03" db="EMBL/GenBank/DDBJ databases">
        <title>Reference genome for the Human Microbiome Project.</title>
        <authorList>
            <person name="Aqrawi P."/>
            <person name="Ayvaz T."/>
            <person name="Bess C."/>
            <person name="Blankenburg K."/>
            <person name="Coyle M."/>
            <person name="Deng J."/>
            <person name="Forbes L."/>
            <person name="Fowler G."/>
            <person name="Francisco L."/>
            <person name="Fu Q."/>
            <person name="Gibbs R."/>
            <person name="Gross S."/>
            <person name="Gubbala S."/>
            <person name="Hale W."/>
            <person name="Hemphill L."/>
            <person name="Highlander S."/>
            <person name="Hirani K."/>
            <person name="Jackson L."/>
            <person name="Jakkamsetti A."/>
            <person name="Javaid M."/>
            <person name="Jayaseelan J.C."/>
            <person name="Jiang H."/>
            <person name="Joshi V."/>
            <person name="Korchina V."/>
            <person name="Kovar C."/>
            <person name="Lara F."/>
            <person name="Lee S."/>
            <person name="Liu Y."/>
            <person name="Mata R."/>
            <person name="Mathew T."/>
            <person name="Munidasa M."/>
            <person name="Muzny D."/>
            <person name="Nazareth L."/>
            <person name="Ngo R."/>
            <person name="Nguyen L."/>
            <person name="Nguyen N."/>
            <person name="Okwuonu G."/>
            <person name="Ongeri F."/>
            <person name="Palculict T."/>
            <person name="Patil S."/>
            <person name="Petrosino J."/>
            <person name="Pham C."/>
            <person name="Pham P."/>
            <person name="Pu L.-L."/>
            <person name="Qin X."/>
            <person name="Qu J."/>
            <person name="Reid J."/>
            <person name="Ross M."/>
            <person name="Ruth R."/>
            <person name="Saada N."/>
            <person name="San Lucas F."/>
            <person name="Santibanez J."/>
            <person name="Shang Y."/>
            <person name="Simmons D."/>
            <person name="Song X.-Z."/>
            <person name="Tang L.-Y."/>
            <person name="Thornton R."/>
            <person name="Warren J."/>
            <person name="Weissenberger G."/>
            <person name="Wilczek-Boney K."/>
            <person name="Worley K."/>
            <person name="Youmans B."/>
            <person name="Zhang J."/>
            <person name="Zhang L."/>
            <person name="Zhao Z."/>
            <person name="Zhou C."/>
            <person name="Zhu D."/>
            <person name="Zhu Y."/>
        </authorList>
    </citation>
    <scope>NUCLEOTIDE SEQUENCE [LARGE SCALE GENOMIC DNA]</scope>
    <source>
        <strain evidence="4 5">F0333</strain>
    </source>
</reference>
<dbReference type="PANTHER" id="PTHR43784">
    <property type="entry name" value="GDSL-LIKE LIPASE/ACYLHYDROLASE, PUTATIVE (AFU_ORTHOLOGUE AFUA_2G00820)-RELATED"/>
    <property type="match status" value="1"/>
</dbReference>
<dbReference type="InterPro" id="IPR036514">
    <property type="entry name" value="SGNH_hydro_sf"/>
</dbReference>
<dbReference type="InterPro" id="IPR013830">
    <property type="entry name" value="SGNH_hydro"/>
</dbReference>
<dbReference type="eggNOG" id="COG2755">
    <property type="taxonomic scope" value="Bacteria"/>
</dbReference>
<dbReference type="RefSeq" id="WP_005962120.1">
    <property type="nucleotide sequence ID" value="NZ_CP040505.1"/>
</dbReference>
<dbReference type="PATRIC" id="fig|888050.3.peg.377"/>
<proteinExistence type="predicted"/>
<protein>
    <recommendedName>
        <fullName evidence="3">SGNH hydrolase-type esterase domain-containing protein</fullName>
    </recommendedName>
</protein>
<evidence type="ECO:0000313" key="4">
    <source>
        <dbReference type="EMBL" id="ENO18719.1"/>
    </source>
</evidence>
<dbReference type="HOGENOM" id="CLU_071518_0_0_11"/>
<dbReference type="InterPro" id="IPR053140">
    <property type="entry name" value="GDSL_Rv0518-like"/>
</dbReference>
<dbReference type="PANTHER" id="PTHR43784:SF2">
    <property type="entry name" value="GDSL-LIKE LIPASE_ACYLHYDROLASE, PUTATIVE (AFU_ORTHOLOGUE AFUA_2G00820)-RELATED"/>
    <property type="match status" value="1"/>
</dbReference>
<dbReference type="SUPFAM" id="SSF52266">
    <property type="entry name" value="SGNH hydrolase"/>
    <property type="match status" value="1"/>
</dbReference>
<feature type="transmembrane region" description="Helical" evidence="2">
    <location>
        <begin position="6"/>
        <end position="27"/>
    </location>
</feature>
<keyword evidence="2" id="KW-0472">Membrane</keyword>
<evidence type="ECO:0000256" key="2">
    <source>
        <dbReference type="SAM" id="Phobius"/>
    </source>
</evidence>
<feature type="domain" description="SGNH hydrolase-type esterase" evidence="3">
    <location>
        <begin position="90"/>
        <end position="265"/>
    </location>
</feature>
<accession>N6WES1</accession>
<dbReference type="Pfam" id="PF13472">
    <property type="entry name" value="Lipase_GDSL_2"/>
    <property type="match status" value="1"/>
</dbReference>
<name>N6WES1_9ACTO</name>
<dbReference type="CDD" id="cd00229">
    <property type="entry name" value="SGNH_hydrolase"/>
    <property type="match status" value="1"/>
</dbReference>
<dbReference type="OrthoDB" id="3288625at2"/>
<evidence type="ECO:0000256" key="1">
    <source>
        <dbReference type="SAM" id="MobiDB-lite"/>
    </source>
</evidence>
<keyword evidence="2" id="KW-1133">Transmembrane helix</keyword>